<dbReference type="KEGG" id="pluf:LFWB_0160"/>
<dbReference type="Gene3D" id="3.40.630.10">
    <property type="entry name" value="Zn peptidases"/>
    <property type="match status" value="1"/>
</dbReference>
<evidence type="ECO:0000256" key="2">
    <source>
        <dbReference type="ARBA" id="ARBA00000967"/>
    </source>
</evidence>
<dbReference type="InterPro" id="IPR008283">
    <property type="entry name" value="Peptidase_M17_N"/>
</dbReference>
<feature type="binding site" evidence="8">
    <location>
        <position position="338"/>
    </location>
    <ligand>
        <name>Mn(2+)</name>
        <dbReference type="ChEBI" id="CHEBI:29035"/>
        <label>2</label>
    </ligand>
</feature>
<dbReference type="InterPro" id="IPR043472">
    <property type="entry name" value="Macro_dom-like"/>
</dbReference>
<proteinExistence type="inferred from homology"/>
<dbReference type="EC" id="3.4.11.10" evidence="8"/>
<comment type="catalytic activity">
    <reaction evidence="2 8">
        <text>Release of an N-terminal amino acid, preferentially leucine, but not glutamic or aspartic acids.</text>
        <dbReference type="EC" id="3.4.11.10"/>
    </reaction>
</comment>
<evidence type="ECO:0000313" key="11">
    <source>
        <dbReference type="Proteomes" id="UP000672038"/>
    </source>
</evidence>
<comment type="similarity">
    <text evidence="3 8">Belongs to the peptidase M17 family.</text>
</comment>
<feature type="binding site" evidence="8">
    <location>
        <position position="254"/>
    </location>
    <ligand>
        <name>Mn(2+)</name>
        <dbReference type="ChEBI" id="CHEBI:29035"/>
        <label>2</label>
    </ligand>
</feature>
<dbReference type="PROSITE" id="PS00631">
    <property type="entry name" value="CYTOSOL_AP"/>
    <property type="match status" value="1"/>
</dbReference>
<keyword evidence="8" id="KW-0479">Metal-binding</keyword>
<keyword evidence="5 8" id="KW-0645">Protease</keyword>
<feature type="domain" description="Cytosol aminopeptidase" evidence="9">
    <location>
        <begin position="334"/>
        <end position="341"/>
    </location>
</feature>
<dbReference type="GO" id="GO:0070006">
    <property type="term" value="F:metalloaminopeptidase activity"/>
    <property type="evidence" value="ECO:0007669"/>
    <property type="project" value="InterPro"/>
</dbReference>
<evidence type="ECO:0000256" key="5">
    <source>
        <dbReference type="ARBA" id="ARBA00022670"/>
    </source>
</evidence>
<dbReference type="PANTHER" id="PTHR11963">
    <property type="entry name" value="LEUCINE AMINOPEPTIDASE-RELATED"/>
    <property type="match status" value="1"/>
</dbReference>
<dbReference type="NCBIfam" id="NF002077">
    <property type="entry name" value="PRK00913.2-4"/>
    <property type="match status" value="1"/>
</dbReference>
<keyword evidence="6 8" id="KW-0378">Hydrolase</keyword>
<dbReference type="CDD" id="cd00433">
    <property type="entry name" value="Peptidase_M17"/>
    <property type="match status" value="1"/>
</dbReference>
<dbReference type="Gene3D" id="3.40.220.10">
    <property type="entry name" value="Leucine Aminopeptidase, subunit E, domain 1"/>
    <property type="match status" value="1"/>
</dbReference>
<comment type="subcellular location">
    <subcellularLocation>
        <location evidence="8">Cytoplasm</location>
    </subcellularLocation>
</comment>
<keyword evidence="8" id="KW-0963">Cytoplasm</keyword>
<dbReference type="InterPro" id="IPR011356">
    <property type="entry name" value="Leucine_aapep/pepB"/>
</dbReference>
<dbReference type="NCBIfam" id="NF002075">
    <property type="entry name" value="PRK00913.2-2"/>
    <property type="match status" value="1"/>
</dbReference>
<feature type="binding site" evidence="8">
    <location>
        <position position="338"/>
    </location>
    <ligand>
        <name>Mn(2+)</name>
        <dbReference type="ChEBI" id="CHEBI:29035"/>
        <label>1</label>
    </ligand>
</feature>
<keyword evidence="8" id="KW-0464">Manganese</keyword>
<feature type="binding site" evidence="8">
    <location>
        <position position="336"/>
    </location>
    <ligand>
        <name>Mn(2+)</name>
        <dbReference type="ChEBI" id="CHEBI:29035"/>
        <label>1</label>
    </ligand>
</feature>
<evidence type="ECO:0000256" key="1">
    <source>
        <dbReference type="ARBA" id="ARBA00000135"/>
    </source>
</evidence>
<dbReference type="PRINTS" id="PR00481">
    <property type="entry name" value="LAMNOPPTDASE"/>
</dbReference>
<comment type="cofactor">
    <cofactor evidence="8">
        <name>Mn(2+)</name>
        <dbReference type="ChEBI" id="CHEBI:29035"/>
    </cofactor>
    <text evidence="8">Binds 2 manganese ions per subunit.</text>
</comment>
<evidence type="ECO:0000256" key="6">
    <source>
        <dbReference type="ARBA" id="ARBA00022801"/>
    </source>
</evidence>
<dbReference type="GO" id="GO:0030145">
    <property type="term" value="F:manganese ion binding"/>
    <property type="evidence" value="ECO:0007669"/>
    <property type="project" value="UniProtKB-UniRule"/>
</dbReference>
<feature type="binding site" evidence="8">
    <location>
        <position position="259"/>
    </location>
    <ligand>
        <name>Mn(2+)</name>
        <dbReference type="ChEBI" id="CHEBI:29035"/>
        <label>1</label>
    </ligand>
</feature>
<dbReference type="Pfam" id="PF02789">
    <property type="entry name" value="Peptidase_M17_N"/>
    <property type="match status" value="1"/>
</dbReference>
<dbReference type="HAMAP" id="MF_00181">
    <property type="entry name" value="Cytosol_peptidase_M17"/>
    <property type="match status" value="1"/>
</dbReference>
<dbReference type="RefSeq" id="WP_210954710.1">
    <property type="nucleotide sequence ID" value="NZ_CP054393.1"/>
</dbReference>
<dbReference type="GO" id="GO:0005737">
    <property type="term" value="C:cytoplasm"/>
    <property type="evidence" value="ECO:0007669"/>
    <property type="project" value="UniProtKB-SubCell"/>
</dbReference>
<keyword evidence="4 8" id="KW-0031">Aminopeptidase</keyword>
<dbReference type="AlphaFoldDB" id="A0A975IN87"/>
<keyword evidence="11" id="KW-1185">Reference proteome</keyword>
<feature type="binding site" evidence="8">
    <location>
        <position position="277"/>
    </location>
    <ligand>
        <name>Mn(2+)</name>
        <dbReference type="ChEBI" id="CHEBI:29035"/>
        <label>2</label>
    </ligand>
</feature>
<reference evidence="10" key="1">
    <citation type="submission" date="2020-06" db="EMBL/GenBank/DDBJ databases">
        <title>Complete genome sequence of Candidatus Phytoplasma luffae NCHU2019.</title>
        <authorList>
            <person name="Cho S.-T."/>
            <person name="Tan C.-M."/>
            <person name="Li J.-R."/>
            <person name="Chien Y.-Y."/>
            <person name="Chiu Y.-C."/>
            <person name="Yang J.-Y."/>
            <person name="Kuo C.-H."/>
        </authorList>
    </citation>
    <scope>NUCLEOTIDE SEQUENCE</scope>
    <source>
        <strain evidence="10">NCHU2019</strain>
    </source>
</reference>
<evidence type="ECO:0000256" key="3">
    <source>
        <dbReference type="ARBA" id="ARBA00009528"/>
    </source>
</evidence>
<accession>A0A975IN87</accession>
<dbReference type="InterPro" id="IPR023042">
    <property type="entry name" value="Peptidase_M17_leu_NH2_pept"/>
</dbReference>
<sequence>MSFKVFFSTEFILSGELAVFLKTKEHELCCFQKVDPKQNISKAMVVEKFDGEKFSKLNILAPYGSEFNRFSVVGLGSPMQEDNDFWVNIGGNVFDMFQDSKEIVIFFKIKDFKVNRQQLKDFVTGTMLKDYIFDRYQTKKTKSVDKKIFIITDIANECEHVFEESKNIVESVNIARDLINQPANFLGTEEFVDQVKKLQDVGVEINILNKEEIEKMGMRALLAVSQGSVRPPYVVVMRWLGANKEEAPLSFVGKGVVFDSGGISIKPSSGMEEMKGDMGGAASVVGIMHLLAARKAKVNVVGIIGLVENMPSSTAQRPGDVVRTMSGQTVEVINTDAEGRMVLADLLWYCENNFKPQAIIDLATLTGACVIALGQSYAGLFSNDDDLAKKLFNAGIKTGEKVWQMPINEEYDKLIDSDIADVKNSGGRSAGSITAAQFLKRFIQKVSWAHLDIAGVAFGTKANSINKSWASGFGVRLLNEFIKNNYEL</sequence>
<evidence type="ECO:0000256" key="4">
    <source>
        <dbReference type="ARBA" id="ARBA00022438"/>
    </source>
</evidence>
<dbReference type="EC" id="3.4.11.1" evidence="8"/>
<dbReference type="NCBIfam" id="NF002074">
    <property type="entry name" value="PRK00913.1-4"/>
    <property type="match status" value="1"/>
</dbReference>
<feature type="active site" evidence="8">
    <location>
        <position position="266"/>
    </location>
</feature>
<dbReference type="SUPFAM" id="SSF53187">
    <property type="entry name" value="Zn-dependent exopeptidases"/>
    <property type="match status" value="1"/>
</dbReference>
<dbReference type="Pfam" id="PF00883">
    <property type="entry name" value="Peptidase_M17"/>
    <property type="match status" value="1"/>
</dbReference>
<dbReference type="NCBIfam" id="NF002083">
    <property type="entry name" value="PRK00913.3-5"/>
    <property type="match status" value="1"/>
</dbReference>
<feature type="binding site" evidence="8">
    <location>
        <position position="259"/>
    </location>
    <ligand>
        <name>Mn(2+)</name>
        <dbReference type="ChEBI" id="CHEBI:29035"/>
        <label>2</label>
    </ligand>
</feature>
<protein>
    <recommendedName>
        <fullName evidence="8">Probable cytosol aminopeptidase</fullName>
        <ecNumber evidence="8">3.4.11.1</ecNumber>
    </recommendedName>
    <alternativeName>
        <fullName evidence="8">Leucine aminopeptidase</fullName>
        <shortName evidence="8">LAP</shortName>
        <ecNumber evidence="8">3.4.11.10</ecNumber>
    </alternativeName>
    <alternativeName>
        <fullName evidence="8">Leucyl aminopeptidase</fullName>
    </alternativeName>
</protein>
<dbReference type="SUPFAM" id="SSF52949">
    <property type="entry name" value="Macro domain-like"/>
    <property type="match status" value="1"/>
</dbReference>
<evidence type="ECO:0000313" key="10">
    <source>
        <dbReference type="EMBL" id="QTX02586.1"/>
    </source>
</evidence>
<name>A0A975IN87_LOWBP</name>
<comment type="catalytic activity">
    <reaction evidence="1 8">
        <text>Release of an N-terminal amino acid, Xaa-|-Yaa-, in which Xaa is preferably Leu, but may be other amino acids including Pro although not Arg or Lys, and Yaa may be Pro. Amino acid amides and methyl esters are also readily hydrolyzed, but rates on arylamides are exceedingly low.</text>
        <dbReference type="EC" id="3.4.11.1"/>
    </reaction>
</comment>
<dbReference type="EMBL" id="CP054393">
    <property type="protein sequence ID" value="QTX02586.1"/>
    <property type="molecule type" value="Genomic_DNA"/>
</dbReference>
<dbReference type="InterPro" id="IPR000819">
    <property type="entry name" value="Peptidase_M17_C"/>
</dbReference>
<gene>
    <name evidence="8 10" type="primary">pepA</name>
    <name evidence="10" type="ORF">LFWB_0160</name>
</gene>
<evidence type="ECO:0000256" key="7">
    <source>
        <dbReference type="ARBA" id="ARBA00049972"/>
    </source>
</evidence>
<evidence type="ECO:0000259" key="9">
    <source>
        <dbReference type="PROSITE" id="PS00631"/>
    </source>
</evidence>
<organism evidence="10 11">
    <name type="scientific">Loofah witches'-broom phytoplasma</name>
    <dbReference type="NCBI Taxonomy" id="35773"/>
    <lineage>
        <taxon>Bacteria</taxon>
        <taxon>Bacillati</taxon>
        <taxon>Mycoplasmatota</taxon>
        <taxon>Mollicutes</taxon>
        <taxon>Acholeplasmatales</taxon>
        <taxon>Acholeplasmataceae</taxon>
        <taxon>Candidatus Phytoplasma</taxon>
        <taxon>16SrVIII (Loofah witches'-broom group)</taxon>
    </lineage>
</organism>
<dbReference type="Proteomes" id="UP000672038">
    <property type="component" value="Chromosome"/>
</dbReference>
<comment type="function">
    <text evidence="7 8">Presumably involved in the processing and regular turnover of intracellular proteins. Catalyzes the removal of unsubstituted N-terminal amino acids from various peptides.</text>
</comment>
<dbReference type="GO" id="GO:0006508">
    <property type="term" value="P:proteolysis"/>
    <property type="evidence" value="ECO:0007669"/>
    <property type="project" value="UniProtKB-KW"/>
</dbReference>
<dbReference type="PANTHER" id="PTHR11963:SF23">
    <property type="entry name" value="CYTOSOL AMINOPEPTIDASE"/>
    <property type="match status" value="1"/>
</dbReference>
<feature type="active site" evidence="8">
    <location>
        <position position="340"/>
    </location>
</feature>
<evidence type="ECO:0000256" key="8">
    <source>
        <dbReference type="HAMAP-Rule" id="MF_00181"/>
    </source>
</evidence>